<dbReference type="PANTHER" id="PTHR47829:SF1">
    <property type="entry name" value="HAD FAMILY PHOSPHATASE"/>
    <property type="match status" value="1"/>
</dbReference>
<protein>
    <submittedName>
        <fullName evidence="1">HAD-like protein</fullName>
    </submittedName>
</protein>
<dbReference type="Gene3D" id="1.10.150.240">
    <property type="entry name" value="Putative phosphatase, domain 2"/>
    <property type="match status" value="1"/>
</dbReference>
<sequence length="236" mass="25967">MPSKVILFDLGGVVFSSPFRGIARFAERHNLSNTSLNRAIAASETWRAAERGELFITKTWFISFGEEVTSLYIKANEDGKGNAKIDGEDLFRSMMDAARETDPHIFPALKRLRRVADAKGFVIAALSNTTAPSREGAKGRDARLEGLFDVFVASADVGMRKPEERMFRFAVGKVGELLGRDVEMHEVVFLDDIGSNLKAARKLGMRTIKVTLGKTEEAVKELEELLGVSLGDTGKL</sequence>
<accession>A0A6A7BRS1</accession>
<proteinExistence type="predicted"/>
<keyword evidence="2" id="KW-1185">Reference proteome</keyword>
<dbReference type="InterPro" id="IPR006439">
    <property type="entry name" value="HAD-SF_hydro_IA"/>
</dbReference>
<dbReference type="GO" id="GO:0016791">
    <property type="term" value="F:phosphatase activity"/>
    <property type="evidence" value="ECO:0007669"/>
    <property type="project" value="UniProtKB-ARBA"/>
</dbReference>
<organism evidence="1 2">
    <name type="scientific">Piedraia hortae CBS 480.64</name>
    <dbReference type="NCBI Taxonomy" id="1314780"/>
    <lineage>
        <taxon>Eukaryota</taxon>
        <taxon>Fungi</taxon>
        <taxon>Dikarya</taxon>
        <taxon>Ascomycota</taxon>
        <taxon>Pezizomycotina</taxon>
        <taxon>Dothideomycetes</taxon>
        <taxon>Dothideomycetidae</taxon>
        <taxon>Capnodiales</taxon>
        <taxon>Piedraiaceae</taxon>
        <taxon>Piedraia</taxon>
    </lineage>
</organism>
<dbReference type="Pfam" id="PF00702">
    <property type="entry name" value="Hydrolase"/>
    <property type="match status" value="1"/>
</dbReference>
<dbReference type="Proteomes" id="UP000799421">
    <property type="component" value="Unassembled WGS sequence"/>
</dbReference>
<evidence type="ECO:0000313" key="2">
    <source>
        <dbReference type="Proteomes" id="UP000799421"/>
    </source>
</evidence>
<dbReference type="NCBIfam" id="TIGR01509">
    <property type="entry name" value="HAD-SF-IA-v3"/>
    <property type="match status" value="1"/>
</dbReference>
<dbReference type="EMBL" id="MU006042">
    <property type="protein sequence ID" value="KAF2857455.1"/>
    <property type="molecule type" value="Genomic_DNA"/>
</dbReference>
<dbReference type="InterPro" id="IPR023214">
    <property type="entry name" value="HAD_sf"/>
</dbReference>
<dbReference type="CDD" id="cd02603">
    <property type="entry name" value="HAD_sEH-N_like"/>
    <property type="match status" value="1"/>
</dbReference>
<dbReference type="InterPro" id="IPR023198">
    <property type="entry name" value="PGP-like_dom2"/>
</dbReference>
<dbReference type="Gene3D" id="3.40.50.1000">
    <property type="entry name" value="HAD superfamily/HAD-like"/>
    <property type="match status" value="1"/>
</dbReference>
<name>A0A6A7BRS1_9PEZI</name>
<dbReference type="InterPro" id="IPR036412">
    <property type="entry name" value="HAD-like_sf"/>
</dbReference>
<dbReference type="SFLD" id="SFLDG01129">
    <property type="entry name" value="C1.5:_HAD__Beta-PGM__Phosphata"/>
    <property type="match status" value="1"/>
</dbReference>
<reference evidence="1" key="1">
    <citation type="journal article" date="2020" name="Stud. Mycol.">
        <title>101 Dothideomycetes genomes: a test case for predicting lifestyles and emergence of pathogens.</title>
        <authorList>
            <person name="Haridas S."/>
            <person name="Albert R."/>
            <person name="Binder M."/>
            <person name="Bloem J."/>
            <person name="Labutti K."/>
            <person name="Salamov A."/>
            <person name="Andreopoulos B."/>
            <person name="Baker S."/>
            <person name="Barry K."/>
            <person name="Bills G."/>
            <person name="Bluhm B."/>
            <person name="Cannon C."/>
            <person name="Castanera R."/>
            <person name="Culley D."/>
            <person name="Daum C."/>
            <person name="Ezra D."/>
            <person name="Gonzalez J."/>
            <person name="Henrissat B."/>
            <person name="Kuo A."/>
            <person name="Liang C."/>
            <person name="Lipzen A."/>
            <person name="Lutzoni F."/>
            <person name="Magnuson J."/>
            <person name="Mondo S."/>
            <person name="Nolan M."/>
            <person name="Ohm R."/>
            <person name="Pangilinan J."/>
            <person name="Park H.-J."/>
            <person name="Ramirez L."/>
            <person name="Alfaro M."/>
            <person name="Sun H."/>
            <person name="Tritt A."/>
            <person name="Yoshinaga Y."/>
            <person name="Zwiers L.-H."/>
            <person name="Turgeon B."/>
            <person name="Goodwin S."/>
            <person name="Spatafora J."/>
            <person name="Crous P."/>
            <person name="Grigoriev I."/>
        </authorList>
    </citation>
    <scope>NUCLEOTIDE SEQUENCE</scope>
    <source>
        <strain evidence="1">CBS 480.64</strain>
    </source>
</reference>
<dbReference type="PRINTS" id="PR00413">
    <property type="entry name" value="HADHALOGNASE"/>
</dbReference>
<dbReference type="OrthoDB" id="1694274at2759"/>
<dbReference type="SUPFAM" id="SSF56784">
    <property type="entry name" value="HAD-like"/>
    <property type="match status" value="1"/>
</dbReference>
<dbReference type="PANTHER" id="PTHR47829">
    <property type="entry name" value="HYDROLASE, PUTATIVE (AFU_ORTHOLOGUE AFUA_1G12880)-RELATED"/>
    <property type="match status" value="1"/>
</dbReference>
<gene>
    <name evidence="1" type="ORF">K470DRAFT_253241</name>
</gene>
<dbReference type="InterPro" id="IPR052898">
    <property type="entry name" value="ACAD10-like"/>
</dbReference>
<evidence type="ECO:0000313" key="1">
    <source>
        <dbReference type="EMBL" id="KAF2857455.1"/>
    </source>
</evidence>
<dbReference type="SFLD" id="SFLDS00003">
    <property type="entry name" value="Haloacid_Dehalogenase"/>
    <property type="match status" value="1"/>
</dbReference>
<dbReference type="AlphaFoldDB" id="A0A6A7BRS1"/>